<accession>A0A8X6YTQ6</accession>
<gene>
    <name evidence="1" type="ORF">TNIN_265761</name>
</gene>
<evidence type="ECO:0000313" key="2">
    <source>
        <dbReference type="Proteomes" id="UP000886998"/>
    </source>
</evidence>
<dbReference type="AlphaFoldDB" id="A0A8X6YTQ6"/>
<keyword evidence="2" id="KW-1185">Reference proteome</keyword>
<protein>
    <submittedName>
        <fullName evidence="1">Uncharacterized protein</fullName>
    </submittedName>
</protein>
<reference evidence="1" key="1">
    <citation type="submission" date="2020-08" db="EMBL/GenBank/DDBJ databases">
        <title>Multicomponent nature underlies the extraordinary mechanical properties of spider dragline silk.</title>
        <authorList>
            <person name="Kono N."/>
            <person name="Nakamura H."/>
            <person name="Mori M."/>
            <person name="Yoshida Y."/>
            <person name="Ohtoshi R."/>
            <person name="Malay A.D."/>
            <person name="Moran D.A.P."/>
            <person name="Tomita M."/>
            <person name="Numata K."/>
            <person name="Arakawa K."/>
        </authorList>
    </citation>
    <scope>NUCLEOTIDE SEQUENCE</scope>
</reference>
<sequence>MDRVYTLALGNCVVEMNSVALGNCVVVMNSVALADCEALGNLVALADCGEGERVSLPFPFGKRVGRFGCHLHFGATKDGTGRRWVEGDRSSGSGEYKLGKSSDSVARWAVLCPTGRKLPRCAAYEPENLMVDQVVPLF</sequence>
<dbReference type="EMBL" id="BMAV01022203">
    <property type="protein sequence ID" value="GFY76891.1"/>
    <property type="molecule type" value="Genomic_DNA"/>
</dbReference>
<proteinExistence type="predicted"/>
<name>A0A8X6YTQ6_9ARAC</name>
<organism evidence="1 2">
    <name type="scientific">Trichonephila inaurata madagascariensis</name>
    <dbReference type="NCBI Taxonomy" id="2747483"/>
    <lineage>
        <taxon>Eukaryota</taxon>
        <taxon>Metazoa</taxon>
        <taxon>Ecdysozoa</taxon>
        <taxon>Arthropoda</taxon>
        <taxon>Chelicerata</taxon>
        <taxon>Arachnida</taxon>
        <taxon>Araneae</taxon>
        <taxon>Araneomorphae</taxon>
        <taxon>Entelegynae</taxon>
        <taxon>Araneoidea</taxon>
        <taxon>Nephilidae</taxon>
        <taxon>Trichonephila</taxon>
        <taxon>Trichonephila inaurata</taxon>
    </lineage>
</organism>
<dbReference type="Proteomes" id="UP000886998">
    <property type="component" value="Unassembled WGS sequence"/>
</dbReference>
<comment type="caution">
    <text evidence="1">The sequence shown here is derived from an EMBL/GenBank/DDBJ whole genome shotgun (WGS) entry which is preliminary data.</text>
</comment>
<evidence type="ECO:0000313" key="1">
    <source>
        <dbReference type="EMBL" id="GFY76891.1"/>
    </source>
</evidence>